<proteinExistence type="predicted"/>
<reference evidence="1 2" key="1">
    <citation type="journal article" date="2019" name="Int. J. Syst. Evol. Microbiol.">
        <title>The Global Catalogue of Microorganisms (GCM) 10K type strain sequencing project: providing services to taxonomists for standard genome sequencing and annotation.</title>
        <authorList>
            <consortium name="The Broad Institute Genomics Platform"/>
            <consortium name="The Broad Institute Genome Sequencing Center for Infectious Disease"/>
            <person name="Wu L."/>
            <person name="Ma J."/>
        </authorList>
    </citation>
    <scope>NUCLEOTIDE SEQUENCE [LARGE SCALE GENOMIC DNA]</scope>
    <source>
        <strain evidence="1 2">JCM 3272</strain>
    </source>
</reference>
<evidence type="ECO:0000313" key="1">
    <source>
        <dbReference type="EMBL" id="GAA2330916.1"/>
    </source>
</evidence>
<dbReference type="EMBL" id="BAAARV010000005">
    <property type="protein sequence ID" value="GAA2330916.1"/>
    <property type="molecule type" value="Genomic_DNA"/>
</dbReference>
<dbReference type="Proteomes" id="UP001501444">
    <property type="component" value="Unassembled WGS sequence"/>
</dbReference>
<accession>A0ABN3FI62</accession>
<evidence type="ECO:0000313" key="2">
    <source>
        <dbReference type="Proteomes" id="UP001501444"/>
    </source>
</evidence>
<sequence length="144" mass="16475">MVSVTQAGFRGFDNPVDPTAAELRAWAYHPDASVLQTMPPDWDLLVAGDRLIGTLFELAMDPACPARRFALHCLYIYAADGIRTHFRAHPKRRLKKFVEQAEENGDELLTTWAHNARMLLARPELFEYHDWCEGGLVRQPRRIS</sequence>
<keyword evidence="2" id="KW-1185">Reference proteome</keyword>
<organism evidence="1 2">
    <name type="scientific">Dactylosporangium salmoneum</name>
    <dbReference type="NCBI Taxonomy" id="53361"/>
    <lineage>
        <taxon>Bacteria</taxon>
        <taxon>Bacillati</taxon>
        <taxon>Actinomycetota</taxon>
        <taxon>Actinomycetes</taxon>
        <taxon>Micromonosporales</taxon>
        <taxon>Micromonosporaceae</taxon>
        <taxon>Dactylosporangium</taxon>
    </lineage>
</organism>
<name>A0ABN3FI62_9ACTN</name>
<protein>
    <submittedName>
        <fullName evidence="1">Uncharacterized protein</fullName>
    </submittedName>
</protein>
<comment type="caution">
    <text evidence="1">The sequence shown here is derived from an EMBL/GenBank/DDBJ whole genome shotgun (WGS) entry which is preliminary data.</text>
</comment>
<gene>
    <name evidence="1" type="ORF">GCM10010170_009230</name>
</gene>